<evidence type="ECO:0000313" key="10">
    <source>
        <dbReference type="EMBL" id="SFX66273.1"/>
    </source>
</evidence>
<dbReference type="InterPro" id="IPR000060">
    <property type="entry name" value="BCCT_transptr"/>
</dbReference>
<evidence type="ECO:0000256" key="8">
    <source>
        <dbReference type="SAM" id="MobiDB-lite"/>
    </source>
</evidence>
<feature type="transmembrane region" description="Helical" evidence="9">
    <location>
        <begin position="12"/>
        <end position="33"/>
    </location>
</feature>
<comment type="subcellular location">
    <subcellularLocation>
        <location evidence="1">Cell membrane</location>
        <topology evidence="1">Multi-pass membrane protein</topology>
    </subcellularLocation>
</comment>
<feature type="transmembrane region" description="Helical" evidence="9">
    <location>
        <begin position="103"/>
        <end position="121"/>
    </location>
</feature>
<keyword evidence="7 9" id="KW-0472">Membrane</keyword>
<feature type="region of interest" description="Disordered" evidence="8">
    <location>
        <begin position="240"/>
        <end position="266"/>
    </location>
</feature>
<accession>A0A1K1YWE9</accession>
<evidence type="ECO:0000313" key="11">
    <source>
        <dbReference type="Proteomes" id="UP000181909"/>
    </source>
</evidence>
<evidence type="ECO:0000256" key="6">
    <source>
        <dbReference type="ARBA" id="ARBA00022989"/>
    </source>
</evidence>
<evidence type="ECO:0000256" key="7">
    <source>
        <dbReference type="ARBA" id="ARBA00023136"/>
    </source>
</evidence>
<dbReference type="Pfam" id="PF02028">
    <property type="entry name" value="BCCT"/>
    <property type="match status" value="1"/>
</dbReference>
<dbReference type="PROSITE" id="PS01303">
    <property type="entry name" value="BCCT"/>
    <property type="match status" value="1"/>
</dbReference>
<comment type="similarity">
    <text evidence="2">Belongs to the BCCT transporter (TC 2.A.15) family.</text>
</comment>
<keyword evidence="6 9" id="KW-1133">Transmembrane helix</keyword>
<keyword evidence="5 9" id="KW-0812">Transmembrane</keyword>
<evidence type="ECO:0000256" key="1">
    <source>
        <dbReference type="ARBA" id="ARBA00004651"/>
    </source>
</evidence>
<feature type="compositionally biased region" description="Pro residues" evidence="8">
    <location>
        <begin position="254"/>
        <end position="266"/>
    </location>
</feature>
<feature type="transmembrane region" description="Helical" evidence="9">
    <location>
        <begin position="45"/>
        <end position="65"/>
    </location>
</feature>
<evidence type="ECO:0000256" key="2">
    <source>
        <dbReference type="ARBA" id="ARBA00005658"/>
    </source>
</evidence>
<evidence type="ECO:0000256" key="4">
    <source>
        <dbReference type="ARBA" id="ARBA00022475"/>
    </source>
</evidence>
<evidence type="ECO:0000256" key="3">
    <source>
        <dbReference type="ARBA" id="ARBA00022448"/>
    </source>
</evidence>
<feature type="transmembrane region" description="Helical" evidence="9">
    <location>
        <begin position="133"/>
        <end position="156"/>
    </location>
</feature>
<reference evidence="10 11" key="1">
    <citation type="submission" date="2016-11" db="EMBL/GenBank/DDBJ databases">
        <authorList>
            <person name="Jaros S."/>
            <person name="Januszkiewicz K."/>
            <person name="Wedrychowicz H."/>
        </authorList>
    </citation>
    <scope>NUCLEOTIDE SEQUENCE [LARGE SCALE GENOMIC DNA]</scope>
    <source>
        <strain evidence="10 11">OK807</strain>
    </source>
</reference>
<proteinExistence type="inferred from homology"/>
<evidence type="ECO:0000256" key="5">
    <source>
        <dbReference type="ARBA" id="ARBA00022692"/>
    </source>
</evidence>
<dbReference type="InterPro" id="IPR018093">
    <property type="entry name" value="BCCT_CS"/>
</dbReference>
<sequence>MSCTGKEKTGTGLLVLITAAPTVAFVASAVSGVEKGIQWLSNTYMVLALILAVFVFAAGPTIIVLDLLPTSIAAYFGNLAQLAGRTEATGKGDVAEWLGNWTVFYWAWWISWTPFVGMFIARISRGRTIRQFIGGVILVPSAVSLVWFAIFGGTAIDLQQAGRLGNAVTQEAQLFGVLQEFPIPTALVTIGMCVALMRDLRQDPLIVRREFGVEAVESAVIEGHAKYAGDFEIRIGPGGSRVTTGLHEGHDPPPDTSAPAGPPGDG</sequence>
<gene>
    <name evidence="10" type="ORF">SAMN02787144_100528</name>
</gene>
<feature type="transmembrane region" description="Helical" evidence="9">
    <location>
        <begin position="181"/>
        <end position="200"/>
    </location>
</feature>
<dbReference type="GO" id="GO:0022857">
    <property type="term" value="F:transmembrane transporter activity"/>
    <property type="evidence" value="ECO:0007669"/>
    <property type="project" value="InterPro"/>
</dbReference>
<dbReference type="PANTHER" id="PTHR30047:SF7">
    <property type="entry name" value="HIGH-AFFINITY CHOLINE TRANSPORT PROTEIN"/>
    <property type="match status" value="1"/>
</dbReference>
<dbReference type="STRING" id="1893.SAMN02787144_100528"/>
<organism evidence="10 11">
    <name type="scientific">Streptomyces atratus</name>
    <dbReference type="NCBI Taxonomy" id="1893"/>
    <lineage>
        <taxon>Bacteria</taxon>
        <taxon>Bacillati</taxon>
        <taxon>Actinomycetota</taxon>
        <taxon>Actinomycetes</taxon>
        <taxon>Kitasatosporales</taxon>
        <taxon>Streptomycetaceae</taxon>
        <taxon>Streptomyces</taxon>
    </lineage>
</organism>
<dbReference type="GO" id="GO:0005886">
    <property type="term" value="C:plasma membrane"/>
    <property type="evidence" value="ECO:0007669"/>
    <property type="project" value="UniProtKB-SubCell"/>
</dbReference>
<keyword evidence="3" id="KW-0813">Transport</keyword>
<dbReference type="EMBL" id="FPJO01000005">
    <property type="protein sequence ID" value="SFX66273.1"/>
    <property type="molecule type" value="Genomic_DNA"/>
</dbReference>
<keyword evidence="4" id="KW-1003">Cell membrane</keyword>
<dbReference type="AlphaFoldDB" id="A0A1K1YWE9"/>
<dbReference type="PANTHER" id="PTHR30047">
    <property type="entry name" value="HIGH-AFFINITY CHOLINE TRANSPORT PROTEIN-RELATED"/>
    <property type="match status" value="1"/>
</dbReference>
<evidence type="ECO:0000256" key="9">
    <source>
        <dbReference type="SAM" id="Phobius"/>
    </source>
</evidence>
<dbReference type="Proteomes" id="UP000181909">
    <property type="component" value="Unassembled WGS sequence"/>
</dbReference>
<name>A0A1K1YWE9_STRAR</name>
<protein>
    <submittedName>
        <fullName evidence="10">BCCT, betaine/carnitine/choline family transporter</fullName>
    </submittedName>
</protein>